<proteinExistence type="predicted"/>
<name>A0A382ZQ17_9ZZZZ</name>
<sequence>MVKYYLFIYIILFNISFTNEGNSSPIKKWREPFTHNDEIIGINPYSPSHSPAGNNSITNNSNMLQRSSTIPQISSDQHIRHVKNYSNNNTVFNSNPDENSDIRISNDFPNNMLNRSADILTSGVSPQLSVHV</sequence>
<reference evidence="1" key="1">
    <citation type="submission" date="2018-05" db="EMBL/GenBank/DDBJ databases">
        <authorList>
            <person name="Lanie J.A."/>
            <person name="Ng W.-L."/>
            <person name="Kazmierczak K.M."/>
            <person name="Andrzejewski T.M."/>
            <person name="Davidsen T.M."/>
            <person name="Wayne K.J."/>
            <person name="Tettelin H."/>
            <person name="Glass J.I."/>
            <person name="Rusch D."/>
            <person name="Podicherti R."/>
            <person name="Tsui H.-C.T."/>
            <person name="Winkler M.E."/>
        </authorList>
    </citation>
    <scope>NUCLEOTIDE SEQUENCE</scope>
</reference>
<evidence type="ECO:0000313" key="1">
    <source>
        <dbReference type="EMBL" id="SVD97584.1"/>
    </source>
</evidence>
<organism evidence="1">
    <name type="scientific">marine metagenome</name>
    <dbReference type="NCBI Taxonomy" id="408172"/>
    <lineage>
        <taxon>unclassified sequences</taxon>
        <taxon>metagenomes</taxon>
        <taxon>ecological metagenomes</taxon>
    </lineage>
</organism>
<protein>
    <submittedName>
        <fullName evidence="1">Uncharacterized protein</fullName>
    </submittedName>
</protein>
<dbReference type="EMBL" id="UINC01185733">
    <property type="protein sequence ID" value="SVD97584.1"/>
    <property type="molecule type" value="Genomic_DNA"/>
</dbReference>
<gene>
    <name evidence="1" type="ORF">METZ01_LOCUS450438</name>
</gene>
<feature type="non-terminal residue" evidence="1">
    <location>
        <position position="132"/>
    </location>
</feature>
<dbReference type="AlphaFoldDB" id="A0A382ZQ17"/>
<accession>A0A382ZQ17</accession>